<dbReference type="InterPro" id="IPR050277">
    <property type="entry name" value="Sodium:Solute_Symporter"/>
</dbReference>
<keyword evidence="9" id="KW-0406">Ion transport</keyword>
<feature type="transmembrane region" description="Helical" evidence="13">
    <location>
        <begin position="440"/>
        <end position="461"/>
    </location>
</feature>
<keyword evidence="6" id="KW-0769">Symport</keyword>
<keyword evidence="15" id="KW-1185">Reference proteome</keyword>
<dbReference type="PROSITE" id="PS50283">
    <property type="entry name" value="NA_SOLUT_SYMP_3"/>
    <property type="match status" value="1"/>
</dbReference>
<organism evidence="14 15">
    <name type="scientific">Methanolobus chelungpuianus</name>
    <dbReference type="NCBI Taxonomy" id="502115"/>
    <lineage>
        <taxon>Archaea</taxon>
        <taxon>Methanobacteriati</taxon>
        <taxon>Methanobacteriota</taxon>
        <taxon>Stenosarchaea group</taxon>
        <taxon>Methanomicrobia</taxon>
        <taxon>Methanosarcinales</taxon>
        <taxon>Methanosarcinaceae</taxon>
        <taxon>Methanolobus</taxon>
    </lineage>
</organism>
<feature type="transmembrane region" description="Helical" evidence="13">
    <location>
        <begin position="119"/>
        <end position="137"/>
    </location>
</feature>
<feature type="transmembrane region" description="Helical" evidence="13">
    <location>
        <begin position="262"/>
        <end position="286"/>
    </location>
</feature>
<evidence type="ECO:0000256" key="12">
    <source>
        <dbReference type="RuleBase" id="RU362091"/>
    </source>
</evidence>
<gene>
    <name evidence="14" type="ORF">PV02_09515</name>
</gene>
<dbReference type="InterPro" id="IPR001734">
    <property type="entry name" value="Na/solute_symporter"/>
</dbReference>
<comment type="subcellular location">
    <subcellularLocation>
        <location evidence="1">Cell membrane</location>
        <topology evidence="1">Multi-pass membrane protein</topology>
    </subcellularLocation>
</comment>
<proteinExistence type="inferred from homology"/>
<keyword evidence="8" id="KW-0915">Sodium</keyword>
<keyword evidence="4" id="KW-1003">Cell membrane</keyword>
<feature type="transmembrane region" description="Helical" evidence="13">
    <location>
        <begin position="143"/>
        <end position="168"/>
    </location>
</feature>
<evidence type="ECO:0000256" key="3">
    <source>
        <dbReference type="ARBA" id="ARBA00022448"/>
    </source>
</evidence>
<name>A0AAE3HB52_9EURY</name>
<reference evidence="14 15" key="1">
    <citation type="journal article" date="2011" name="Appl. Environ. Microbiol.">
        <title>Methanogenic archaea isolated from Taiwan's Chelungpu fault.</title>
        <authorList>
            <person name="Wu S.Y."/>
            <person name="Lai M.C."/>
        </authorList>
    </citation>
    <scope>NUCLEOTIDE SEQUENCE [LARGE SCALE GENOMIC DNA]</scope>
    <source>
        <strain evidence="14 15">St545Mb</strain>
    </source>
</reference>
<dbReference type="EMBL" id="JTEO01000005">
    <property type="protein sequence ID" value="MCQ6963341.1"/>
    <property type="molecule type" value="Genomic_DNA"/>
</dbReference>
<evidence type="ECO:0000256" key="6">
    <source>
        <dbReference type="ARBA" id="ARBA00022847"/>
    </source>
</evidence>
<feature type="transmembrane region" description="Helical" evidence="13">
    <location>
        <begin position="317"/>
        <end position="337"/>
    </location>
</feature>
<evidence type="ECO:0000313" key="15">
    <source>
        <dbReference type="Proteomes" id="UP001206983"/>
    </source>
</evidence>
<dbReference type="Gene3D" id="1.20.1730.10">
    <property type="entry name" value="Sodium/glucose cotransporter"/>
    <property type="match status" value="1"/>
</dbReference>
<feature type="transmembrane region" description="Helical" evidence="13">
    <location>
        <begin position="384"/>
        <end position="409"/>
    </location>
</feature>
<feature type="transmembrane region" description="Helical" evidence="13">
    <location>
        <begin position="358"/>
        <end position="378"/>
    </location>
</feature>
<feature type="transmembrane region" description="Helical" evidence="13">
    <location>
        <begin position="231"/>
        <end position="250"/>
    </location>
</feature>
<keyword evidence="5 13" id="KW-0812">Transmembrane</keyword>
<comment type="caution">
    <text evidence="14">The sequence shown here is derived from an EMBL/GenBank/DDBJ whole genome shotgun (WGS) entry which is preliminary data.</text>
</comment>
<dbReference type="GO" id="GO:0005886">
    <property type="term" value="C:plasma membrane"/>
    <property type="evidence" value="ECO:0007669"/>
    <property type="project" value="UniProtKB-SubCell"/>
</dbReference>
<evidence type="ECO:0000256" key="13">
    <source>
        <dbReference type="SAM" id="Phobius"/>
    </source>
</evidence>
<accession>A0AAE3HB52</accession>
<dbReference type="CDD" id="cd10322">
    <property type="entry name" value="SLC5sbd"/>
    <property type="match status" value="1"/>
</dbReference>
<feature type="transmembrane region" description="Helical" evidence="13">
    <location>
        <begin position="70"/>
        <end position="89"/>
    </location>
</feature>
<evidence type="ECO:0000256" key="5">
    <source>
        <dbReference type="ARBA" id="ARBA00022692"/>
    </source>
</evidence>
<dbReference type="Pfam" id="PF00474">
    <property type="entry name" value="SSF"/>
    <property type="match status" value="1"/>
</dbReference>
<feature type="transmembrane region" description="Helical" evidence="13">
    <location>
        <begin position="416"/>
        <end position="434"/>
    </location>
</feature>
<evidence type="ECO:0000256" key="1">
    <source>
        <dbReference type="ARBA" id="ARBA00004651"/>
    </source>
</evidence>
<evidence type="ECO:0000256" key="9">
    <source>
        <dbReference type="ARBA" id="ARBA00023065"/>
    </source>
</evidence>
<dbReference type="InterPro" id="IPR038377">
    <property type="entry name" value="Na/Glc_symporter_sf"/>
</dbReference>
<dbReference type="RefSeq" id="WP_256623198.1">
    <property type="nucleotide sequence ID" value="NZ_JTEO01000005.1"/>
</dbReference>
<protein>
    <submittedName>
        <fullName evidence="14">Sodium:solute symporter</fullName>
    </submittedName>
</protein>
<sequence length="478" mass="51150">MLNHILLVLYVIGIILLSLRLKQGTFSGFVISDRNVKHPAVIGIAYMAAYFSAASFLGGGGFGLIAGLPWIIWAVFFHVAFACLAFIIAPRIWTFSQKYDAKTVPQLLERRYNSERGKVLLAGIMLVMYTVYLVAIFKGCANLFQGLLGVTYVQGLLIAVVIVALYYVIGGLPAILWISFLQGLIMLVGAVFLYGGLISNGGGLGIWELIPENVLSMSGAAVPWQKTFGNAFAISLGLLALPDLLIMLFSAKDKRVVRFAGIYGPISITIYSLCIFSLGVLAYGVFSSEQLAPFMTNPDGLVPFLATSLLPTGFDSIVLLAAISAAMSTMSAIVLVTTTSLTSDIMKYLRPATSDDRVLLMTRIVGVVIIIVSAFFAIDVPQMIVPLVSVSMGVIACCVFIPLIFGLYWDRGTSTGFTASLIASFGSVVLWQLFGNPLIHPVFIGLICGTVAYLGGSLAVARPIQATAGETEAPVEAY</sequence>
<keyword evidence="10 13" id="KW-0472">Membrane</keyword>
<dbReference type="GO" id="GO:0015293">
    <property type="term" value="F:symporter activity"/>
    <property type="evidence" value="ECO:0007669"/>
    <property type="project" value="UniProtKB-KW"/>
</dbReference>
<dbReference type="GO" id="GO:0006814">
    <property type="term" value="P:sodium ion transport"/>
    <property type="evidence" value="ECO:0007669"/>
    <property type="project" value="UniProtKB-KW"/>
</dbReference>
<comment type="similarity">
    <text evidence="2 12">Belongs to the sodium:solute symporter (SSF) (TC 2.A.21) family.</text>
</comment>
<keyword evidence="3" id="KW-0813">Transport</keyword>
<keyword evidence="11" id="KW-0739">Sodium transport</keyword>
<dbReference type="PANTHER" id="PTHR48086:SF3">
    <property type="entry name" value="SODIUM_PROLINE SYMPORTER"/>
    <property type="match status" value="1"/>
</dbReference>
<keyword evidence="7 13" id="KW-1133">Transmembrane helix</keyword>
<evidence type="ECO:0000256" key="7">
    <source>
        <dbReference type="ARBA" id="ARBA00022989"/>
    </source>
</evidence>
<evidence type="ECO:0000313" key="14">
    <source>
        <dbReference type="EMBL" id="MCQ6963341.1"/>
    </source>
</evidence>
<dbReference type="PANTHER" id="PTHR48086">
    <property type="entry name" value="SODIUM/PROLINE SYMPORTER-RELATED"/>
    <property type="match status" value="1"/>
</dbReference>
<feature type="transmembrane region" description="Helical" evidence="13">
    <location>
        <begin position="6"/>
        <end position="21"/>
    </location>
</feature>
<evidence type="ECO:0000256" key="10">
    <source>
        <dbReference type="ARBA" id="ARBA00023136"/>
    </source>
</evidence>
<feature type="transmembrane region" description="Helical" evidence="13">
    <location>
        <begin position="41"/>
        <end position="64"/>
    </location>
</feature>
<evidence type="ECO:0000256" key="2">
    <source>
        <dbReference type="ARBA" id="ARBA00006434"/>
    </source>
</evidence>
<evidence type="ECO:0000256" key="4">
    <source>
        <dbReference type="ARBA" id="ARBA00022475"/>
    </source>
</evidence>
<dbReference type="Proteomes" id="UP001206983">
    <property type="component" value="Unassembled WGS sequence"/>
</dbReference>
<evidence type="ECO:0000256" key="8">
    <source>
        <dbReference type="ARBA" id="ARBA00023053"/>
    </source>
</evidence>
<feature type="transmembrane region" description="Helical" evidence="13">
    <location>
        <begin position="175"/>
        <end position="197"/>
    </location>
</feature>
<dbReference type="AlphaFoldDB" id="A0AAE3HB52"/>
<evidence type="ECO:0000256" key="11">
    <source>
        <dbReference type="ARBA" id="ARBA00023201"/>
    </source>
</evidence>